<sequence length="182" mass="20072">MSQDGCHRQRRSLNEFRSGRAKKTRGEHARAKTAEQRRGGLRAAVAAARCLAAPSAHTYSLTPFIHNLLLFVTEPYDPASEIISLKFAFLTYLITKVAASVCSSSQYWLGVLMGQSAARAATSKNWSLQPPPPPPLLPGNSLQMCTTLKCDVMMIVFVSFARRATTLSTHARTRTARLHTNR</sequence>
<feature type="region of interest" description="Disordered" evidence="1">
    <location>
        <begin position="1"/>
        <end position="38"/>
    </location>
</feature>
<evidence type="ECO:0000313" key="3">
    <source>
        <dbReference type="Proteomes" id="UP000823941"/>
    </source>
</evidence>
<comment type="caution">
    <text evidence="2">The sequence shown here is derived from an EMBL/GenBank/DDBJ whole genome shotgun (WGS) entry which is preliminary data.</text>
</comment>
<reference evidence="2 3" key="1">
    <citation type="submission" date="2021-06" db="EMBL/GenBank/DDBJ databases">
        <title>A haploid diamondback moth (Plutella xylostella L.) genome assembly resolves 31 chromosomes and identifies a diamide resistance mutation.</title>
        <authorList>
            <person name="Ward C.M."/>
            <person name="Perry K.D."/>
            <person name="Baker G."/>
            <person name="Powis K."/>
            <person name="Heckel D.G."/>
            <person name="Baxter S.W."/>
        </authorList>
    </citation>
    <scope>NUCLEOTIDE SEQUENCE [LARGE SCALE GENOMIC DNA]</scope>
    <source>
        <strain evidence="2 3">LV</strain>
        <tissue evidence="2">Single pupa</tissue>
    </source>
</reference>
<organism evidence="2 3">
    <name type="scientific">Plutella xylostella</name>
    <name type="common">Diamondback moth</name>
    <name type="synonym">Plutella maculipennis</name>
    <dbReference type="NCBI Taxonomy" id="51655"/>
    <lineage>
        <taxon>Eukaryota</taxon>
        <taxon>Metazoa</taxon>
        <taxon>Ecdysozoa</taxon>
        <taxon>Arthropoda</taxon>
        <taxon>Hexapoda</taxon>
        <taxon>Insecta</taxon>
        <taxon>Pterygota</taxon>
        <taxon>Neoptera</taxon>
        <taxon>Endopterygota</taxon>
        <taxon>Lepidoptera</taxon>
        <taxon>Glossata</taxon>
        <taxon>Ditrysia</taxon>
        <taxon>Yponomeutoidea</taxon>
        <taxon>Plutellidae</taxon>
        <taxon>Plutella</taxon>
    </lineage>
</organism>
<protein>
    <submittedName>
        <fullName evidence="2">Uncharacterized protein</fullName>
    </submittedName>
</protein>
<dbReference type="EMBL" id="JAHIBW010000004">
    <property type="protein sequence ID" value="KAG7311427.1"/>
    <property type="molecule type" value="Genomic_DNA"/>
</dbReference>
<keyword evidence="3" id="KW-1185">Reference proteome</keyword>
<evidence type="ECO:0000313" key="2">
    <source>
        <dbReference type="EMBL" id="KAG7311427.1"/>
    </source>
</evidence>
<name>A0ABQ7R295_PLUXY</name>
<proteinExistence type="predicted"/>
<dbReference type="Proteomes" id="UP000823941">
    <property type="component" value="Chromosome 4"/>
</dbReference>
<evidence type="ECO:0000256" key="1">
    <source>
        <dbReference type="SAM" id="MobiDB-lite"/>
    </source>
</evidence>
<gene>
    <name evidence="2" type="ORF">JYU34_002470</name>
</gene>
<feature type="compositionally biased region" description="Basic and acidic residues" evidence="1">
    <location>
        <begin position="12"/>
        <end position="38"/>
    </location>
</feature>
<accession>A0ABQ7R295</accession>